<organism evidence="6 7">
    <name type="scientific">Abeliophyllum distichum</name>
    <dbReference type="NCBI Taxonomy" id="126358"/>
    <lineage>
        <taxon>Eukaryota</taxon>
        <taxon>Viridiplantae</taxon>
        <taxon>Streptophyta</taxon>
        <taxon>Embryophyta</taxon>
        <taxon>Tracheophyta</taxon>
        <taxon>Spermatophyta</taxon>
        <taxon>Magnoliopsida</taxon>
        <taxon>eudicotyledons</taxon>
        <taxon>Gunneridae</taxon>
        <taxon>Pentapetalae</taxon>
        <taxon>asterids</taxon>
        <taxon>lamiids</taxon>
        <taxon>Lamiales</taxon>
        <taxon>Oleaceae</taxon>
        <taxon>Forsythieae</taxon>
        <taxon>Abeliophyllum</taxon>
    </lineage>
</organism>
<dbReference type="GO" id="GO:0015031">
    <property type="term" value="P:protein transport"/>
    <property type="evidence" value="ECO:0007669"/>
    <property type="project" value="UniProtKB-KW"/>
</dbReference>
<evidence type="ECO:0000256" key="1">
    <source>
        <dbReference type="ARBA" id="ARBA00004308"/>
    </source>
</evidence>
<evidence type="ECO:0000256" key="5">
    <source>
        <dbReference type="SAM" id="MobiDB-lite"/>
    </source>
</evidence>
<dbReference type="Proteomes" id="UP001604336">
    <property type="component" value="Unassembled WGS sequence"/>
</dbReference>
<comment type="caution">
    <text evidence="6">The sequence shown here is derived from an EMBL/GenBank/DDBJ whole genome shotgun (WGS) entry which is preliminary data.</text>
</comment>
<protein>
    <submittedName>
        <fullName evidence="6">AP3-complex subunit beta-A</fullName>
    </submittedName>
</protein>
<evidence type="ECO:0000256" key="3">
    <source>
        <dbReference type="ARBA" id="ARBA00022927"/>
    </source>
</evidence>
<evidence type="ECO:0000313" key="7">
    <source>
        <dbReference type="Proteomes" id="UP001604336"/>
    </source>
</evidence>
<dbReference type="InterPro" id="IPR026739">
    <property type="entry name" value="AP_beta"/>
</dbReference>
<evidence type="ECO:0000313" key="6">
    <source>
        <dbReference type="EMBL" id="KAL2471103.1"/>
    </source>
</evidence>
<dbReference type="GO" id="GO:0012505">
    <property type="term" value="C:endomembrane system"/>
    <property type="evidence" value="ECO:0007669"/>
    <property type="project" value="UniProtKB-SubCell"/>
</dbReference>
<evidence type="ECO:0000256" key="4">
    <source>
        <dbReference type="ARBA" id="ARBA00023136"/>
    </source>
</evidence>
<sequence length="280" mass="30743">MSFQVLLRAKGEDLSILRKIVGYLLELAKCDFSYDVRDRACILKNLLSHRIGSPYLEEVKDQPEIEDLAHVLTESIFGGQTKPPSCEPLSYRFYLPGSLSQIVLHAAPGYEPLPEPHSLIYDESCNISIDVQGIKTSGIGVAHNEPNENDDSEAVSGSSDEENTSYYSLQESMSGSSEKNRVEVSEENDASGSNGVDELMSKRDLESWLDENPGLNQNSLDLGHVQRSLARISIKDFGGLVKPKSYTLLDPANGNGLSVDYTFSSEDKNTGHYAVGFGDE</sequence>
<feature type="region of interest" description="Disordered" evidence="5">
    <location>
        <begin position="139"/>
        <end position="198"/>
    </location>
</feature>
<dbReference type="AlphaFoldDB" id="A0ABD1Q4J2"/>
<dbReference type="EMBL" id="JBFOLK010000012">
    <property type="protein sequence ID" value="KAL2471103.1"/>
    <property type="molecule type" value="Genomic_DNA"/>
</dbReference>
<evidence type="ECO:0000256" key="2">
    <source>
        <dbReference type="ARBA" id="ARBA00022448"/>
    </source>
</evidence>
<reference evidence="7" key="1">
    <citation type="submission" date="2024-07" db="EMBL/GenBank/DDBJ databases">
        <title>Two chromosome-level genome assemblies of Korean endemic species Abeliophyllum distichum and Forsythia ovata (Oleaceae).</title>
        <authorList>
            <person name="Jang H."/>
        </authorList>
    </citation>
    <scope>NUCLEOTIDE SEQUENCE [LARGE SCALE GENOMIC DNA]</scope>
</reference>
<dbReference type="PANTHER" id="PTHR11134">
    <property type="entry name" value="ADAPTOR COMPLEX SUBUNIT BETA FAMILY MEMBER"/>
    <property type="match status" value="1"/>
</dbReference>
<feature type="compositionally biased region" description="Acidic residues" evidence="5">
    <location>
        <begin position="147"/>
        <end position="163"/>
    </location>
</feature>
<keyword evidence="4" id="KW-0472">Membrane</keyword>
<gene>
    <name evidence="6" type="ORF">Adt_39239</name>
</gene>
<name>A0ABD1Q4J2_9LAMI</name>
<keyword evidence="3" id="KW-0653">Protein transport</keyword>
<keyword evidence="2" id="KW-0813">Transport</keyword>
<feature type="compositionally biased region" description="Polar residues" evidence="5">
    <location>
        <begin position="164"/>
        <end position="177"/>
    </location>
</feature>
<keyword evidence="7" id="KW-1185">Reference proteome</keyword>
<accession>A0ABD1Q4J2</accession>
<proteinExistence type="predicted"/>
<comment type="subcellular location">
    <subcellularLocation>
        <location evidence="1">Endomembrane system</location>
    </subcellularLocation>
</comment>